<protein>
    <submittedName>
        <fullName evidence="2">Uncharacterized protein</fullName>
    </submittedName>
</protein>
<feature type="compositionally biased region" description="Basic and acidic residues" evidence="1">
    <location>
        <begin position="173"/>
        <end position="185"/>
    </location>
</feature>
<dbReference type="EMBL" id="ML119682">
    <property type="protein sequence ID" value="RPA81112.1"/>
    <property type="molecule type" value="Genomic_DNA"/>
</dbReference>
<sequence length="771" mass="83976">MTPTQQDHHDASKRVKESSITEPTKPVASSVPVVKETPTVVHTTVKVVHTSSKADTGNTMASTSKIEVTHAAKSGAGSDEKKVYGFPGFRTQKDKPSTAPNSPKHPPPSNEAAMRSTSSLRRTTSERHPVAPKHSISNLLQKAKDTTSRPGAGKRADSERHSSGWANAFMGKKSPEKGSVGKRDQTLSPSSTTAVAGTPDDQKHGPKQETVSDQKQKPVHEKDPSSPMAANHPLPAQSPLTNNEVPAASSVNGQAKPVGLTSENVQAQPEKAPVSHPADHSLNSRNAENPQKDAQSKDVPVRNDNQRTTSTGAVKENDKQNATSEKRRPHANTTANHPPKETPYGFSGRVVDDSVTSFPISRNASALDLAHGNHTANKHGGDSHVLDAKLKDQKEKAALVAEEAKKRTEKGVKGLASKVKSSMEKLGKAVTDSQKGPEKSEKSAAINGTIVRDFAVESTSKPKNGIEKAAQPSEPNPKSGIQLAIDAAKIGVKAGQLVAEATVGVQAKDVIATAAVLPGTNAHAVAEGLLHGPEANGKSYKSPTIVLHSPGGQDTAKTSPDDNPRNPSLQIQLPDEASLIKVSPYPKLRRRRHAERPADFMKSQINLFSRFLLDFYLSQEHGWNHHYRTRLEFLSNKNKRERICEDLHLTHDQYIRYFGLNDTNRNQTLPSNFAPIFLLAGMAVYNENTSFFRTLWKKIFKQDAKKFCNDGSVLCIFPPSIRNILGPPTPLDDSDWEDQIWDSLETYERKEKPDAIDSDPDFKFDFYPDRV</sequence>
<accession>A0A3N4I4U4</accession>
<reference evidence="2 3" key="1">
    <citation type="journal article" date="2018" name="Nat. Ecol. Evol.">
        <title>Pezizomycetes genomes reveal the molecular basis of ectomycorrhizal truffle lifestyle.</title>
        <authorList>
            <person name="Murat C."/>
            <person name="Payen T."/>
            <person name="Noel B."/>
            <person name="Kuo A."/>
            <person name="Morin E."/>
            <person name="Chen J."/>
            <person name="Kohler A."/>
            <person name="Krizsan K."/>
            <person name="Balestrini R."/>
            <person name="Da Silva C."/>
            <person name="Montanini B."/>
            <person name="Hainaut M."/>
            <person name="Levati E."/>
            <person name="Barry K.W."/>
            <person name="Belfiori B."/>
            <person name="Cichocki N."/>
            <person name="Clum A."/>
            <person name="Dockter R.B."/>
            <person name="Fauchery L."/>
            <person name="Guy J."/>
            <person name="Iotti M."/>
            <person name="Le Tacon F."/>
            <person name="Lindquist E.A."/>
            <person name="Lipzen A."/>
            <person name="Malagnac F."/>
            <person name="Mello A."/>
            <person name="Molinier V."/>
            <person name="Miyauchi S."/>
            <person name="Poulain J."/>
            <person name="Riccioni C."/>
            <person name="Rubini A."/>
            <person name="Sitrit Y."/>
            <person name="Splivallo R."/>
            <person name="Traeger S."/>
            <person name="Wang M."/>
            <person name="Zifcakova L."/>
            <person name="Wipf D."/>
            <person name="Zambonelli A."/>
            <person name="Paolocci F."/>
            <person name="Nowrousian M."/>
            <person name="Ottonello S."/>
            <person name="Baldrian P."/>
            <person name="Spatafora J.W."/>
            <person name="Henrissat B."/>
            <person name="Nagy L.G."/>
            <person name="Aury J.M."/>
            <person name="Wincker P."/>
            <person name="Grigoriev I.V."/>
            <person name="Bonfante P."/>
            <person name="Martin F.M."/>
        </authorList>
    </citation>
    <scope>NUCLEOTIDE SEQUENCE [LARGE SCALE GENOMIC DNA]</scope>
    <source>
        <strain evidence="2 3">RN42</strain>
    </source>
</reference>
<feature type="compositionally biased region" description="Basic and acidic residues" evidence="1">
    <location>
        <begin position="200"/>
        <end position="224"/>
    </location>
</feature>
<feature type="compositionally biased region" description="Basic and acidic residues" evidence="1">
    <location>
        <begin position="290"/>
        <end position="305"/>
    </location>
</feature>
<evidence type="ECO:0000313" key="2">
    <source>
        <dbReference type="EMBL" id="RPA81112.1"/>
    </source>
</evidence>
<feature type="region of interest" description="Disordered" evidence="1">
    <location>
        <begin position="457"/>
        <end position="478"/>
    </location>
</feature>
<feature type="region of interest" description="Disordered" evidence="1">
    <location>
        <begin position="534"/>
        <end position="570"/>
    </location>
</feature>
<feature type="compositionally biased region" description="Polar residues" evidence="1">
    <location>
        <begin position="186"/>
        <end position="195"/>
    </location>
</feature>
<gene>
    <name evidence="2" type="ORF">BJ508DRAFT_346288</name>
</gene>
<dbReference type="AlphaFoldDB" id="A0A3N4I4U4"/>
<feature type="compositionally biased region" description="Polar residues" evidence="1">
    <location>
        <begin position="238"/>
        <end position="253"/>
    </location>
</feature>
<proteinExistence type="predicted"/>
<evidence type="ECO:0000313" key="3">
    <source>
        <dbReference type="Proteomes" id="UP000275078"/>
    </source>
</evidence>
<feature type="compositionally biased region" description="Basic and acidic residues" evidence="1">
    <location>
        <begin position="1"/>
        <end position="19"/>
    </location>
</feature>
<evidence type="ECO:0000256" key="1">
    <source>
        <dbReference type="SAM" id="MobiDB-lite"/>
    </source>
</evidence>
<feature type="compositionally biased region" description="Low complexity" evidence="1">
    <location>
        <begin position="29"/>
        <end position="51"/>
    </location>
</feature>
<keyword evidence="3" id="KW-1185">Reference proteome</keyword>
<organism evidence="2 3">
    <name type="scientific">Ascobolus immersus RN42</name>
    <dbReference type="NCBI Taxonomy" id="1160509"/>
    <lineage>
        <taxon>Eukaryota</taxon>
        <taxon>Fungi</taxon>
        <taxon>Dikarya</taxon>
        <taxon>Ascomycota</taxon>
        <taxon>Pezizomycotina</taxon>
        <taxon>Pezizomycetes</taxon>
        <taxon>Pezizales</taxon>
        <taxon>Ascobolaceae</taxon>
        <taxon>Ascobolus</taxon>
    </lineage>
</organism>
<feature type="region of interest" description="Disordered" evidence="1">
    <location>
        <begin position="1"/>
        <end position="348"/>
    </location>
</feature>
<feature type="compositionally biased region" description="Polar residues" evidence="1">
    <location>
        <begin position="53"/>
        <end position="66"/>
    </location>
</feature>
<dbReference type="Proteomes" id="UP000275078">
    <property type="component" value="Unassembled WGS sequence"/>
</dbReference>
<name>A0A3N4I4U4_ASCIM</name>